<feature type="compositionally biased region" description="Basic residues" evidence="1">
    <location>
        <begin position="27"/>
        <end position="37"/>
    </location>
</feature>
<protein>
    <recommendedName>
        <fullName evidence="2">Chromo domain-containing protein</fullName>
    </recommendedName>
</protein>
<feature type="region of interest" description="Disordered" evidence="1">
    <location>
        <begin position="1"/>
        <end position="56"/>
    </location>
</feature>
<dbReference type="CDD" id="cd00024">
    <property type="entry name" value="CD_CSD"/>
    <property type="match status" value="2"/>
</dbReference>
<dbReference type="Gene3D" id="2.40.50.40">
    <property type="match status" value="2"/>
</dbReference>
<evidence type="ECO:0000313" key="4">
    <source>
        <dbReference type="EMBL" id="KAK6983854.1"/>
    </source>
</evidence>
<accession>A0AAV9Z5W5</accession>
<evidence type="ECO:0000256" key="1">
    <source>
        <dbReference type="SAM" id="MobiDB-lite"/>
    </source>
</evidence>
<dbReference type="EMBL" id="JAWWNJ010000145">
    <property type="protein sequence ID" value="KAK6983854.1"/>
    <property type="molecule type" value="Genomic_DNA"/>
</dbReference>
<feature type="domain" description="Chromo" evidence="2">
    <location>
        <begin position="117"/>
        <end position="169"/>
    </location>
</feature>
<dbReference type="PROSITE" id="PS50013">
    <property type="entry name" value="CHROMO_2"/>
    <property type="match status" value="1"/>
</dbReference>
<name>A0AAV9Z5W5_9AGAR</name>
<comment type="caution">
    <text evidence="3">The sequence shown here is derived from an EMBL/GenBank/DDBJ whole genome shotgun (WGS) entry which is preliminary data.</text>
</comment>
<dbReference type="InterPro" id="IPR016197">
    <property type="entry name" value="Chromo-like_dom_sf"/>
</dbReference>
<dbReference type="InterPro" id="IPR000953">
    <property type="entry name" value="Chromo/chromo_shadow_dom"/>
</dbReference>
<organism evidence="3 5">
    <name type="scientific">Favolaschia claudopus</name>
    <dbReference type="NCBI Taxonomy" id="2862362"/>
    <lineage>
        <taxon>Eukaryota</taxon>
        <taxon>Fungi</taxon>
        <taxon>Dikarya</taxon>
        <taxon>Basidiomycota</taxon>
        <taxon>Agaricomycotina</taxon>
        <taxon>Agaricomycetes</taxon>
        <taxon>Agaricomycetidae</taxon>
        <taxon>Agaricales</taxon>
        <taxon>Marasmiineae</taxon>
        <taxon>Mycenaceae</taxon>
        <taxon>Favolaschia</taxon>
    </lineage>
</organism>
<reference evidence="3 5" key="1">
    <citation type="journal article" date="2024" name="J Genomics">
        <title>Draft genome sequencing and assembly of Favolaschia claudopus CIRM-BRFM 2984 isolated from oak limbs.</title>
        <authorList>
            <person name="Navarro D."/>
            <person name="Drula E."/>
            <person name="Chaduli D."/>
            <person name="Cazenave R."/>
            <person name="Ahrendt S."/>
            <person name="Wang J."/>
            <person name="Lipzen A."/>
            <person name="Daum C."/>
            <person name="Barry K."/>
            <person name="Grigoriev I.V."/>
            <person name="Favel A."/>
            <person name="Rosso M.N."/>
            <person name="Martin F."/>
        </authorList>
    </citation>
    <scope>NUCLEOTIDE SEQUENCE [LARGE SCALE GENOMIC DNA]</scope>
    <source>
        <strain evidence="3 5">CIRM-BRFM 2984</strain>
    </source>
</reference>
<proteinExistence type="predicted"/>
<dbReference type="SUPFAM" id="SSF54160">
    <property type="entry name" value="Chromo domain-like"/>
    <property type="match status" value="1"/>
</dbReference>
<gene>
    <name evidence="4" type="ORF">R3P38DRAFT_3293185</name>
    <name evidence="3" type="ORF">R3P38DRAFT_3297216</name>
</gene>
<evidence type="ECO:0000313" key="5">
    <source>
        <dbReference type="Proteomes" id="UP001362999"/>
    </source>
</evidence>
<sequence length="235" mass="26504">MANPKTTNKTGHRKTNRATRTTPKPRTSQKKTKHGASRNKGQNDSEIPAVIDSDEKEDWEIEAITKEEVQNGKVPGFKVHWRNTWIPAEELSAELKNQFLAARAEGVSILINPQEGEDIEAVLEQKLENGKSYFQVRWRDTWVPKTEMTAPELIEQFREREARSQAANQTDDGLSALGNDIGPTSALRIGASLKSGYTSELIRDRIIPSAHRSIKQMEQAWSWFYGGYSSPNVLN</sequence>
<dbReference type="Proteomes" id="UP001362999">
    <property type="component" value="Unassembled WGS sequence"/>
</dbReference>
<dbReference type="GO" id="GO:0006338">
    <property type="term" value="P:chromatin remodeling"/>
    <property type="evidence" value="ECO:0007669"/>
    <property type="project" value="UniProtKB-ARBA"/>
</dbReference>
<evidence type="ECO:0000259" key="2">
    <source>
        <dbReference type="PROSITE" id="PS50013"/>
    </source>
</evidence>
<dbReference type="EMBL" id="JAWWNJ010000195">
    <property type="protein sequence ID" value="KAK6972060.1"/>
    <property type="molecule type" value="Genomic_DNA"/>
</dbReference>
<keyword evidence="5" id="KW-1185">Reference proteome</keyword>
<dbReference type="AlphaFoldDB" id="A0AAV9Z5W5"/>
<evidence type="ECO:0000313" key="3">
    <source>
        <dbReference type="EMBL" id="KAK6972060.1"/>
    </source>
</evidence>